<name>A0AAD5UKL6_9FUNG</name>
<dbReference type="GO" id="GO:0051056">
    <property type="term" value="P:regulation of small GTPase mediated signal transduction"/>
    <property type="evidence" value="ECO:0007669"/>
    <property type="project" value="InterPro"/>
</dbReference>
<dbReference type="Gene3D" id="3.40.50.11210">
    <property type="entry name" value="Rap/Ran-GAP"/>
    <property type="match status" value="1"/>
</dbReference>
<dbReference type="EMBL" id="JADGKB010000010">
    <property type="protein sequence ID" value="KAJ3260685.1"/>
    <property type="molecule type" value="Genomic_DNA"/>
</dbReference>
<dbReference type="GO" id="GO:0005634">
    <property type="term" value="C:nucleus"/>
    <property type="evidence" value="ECO:0007669"/>
    <property type="project" value="InterPro"/>
</dbReference>
<dbReference type="AlphaFoldDB" id="A0AAD5UKL6"/>
<evidence type="ECO:0000259" key="3">
    <source>
        <dbReference type="PROSITE" id="PS50085"/>
    </source>
</evidence>
<evidence type="ECO:0000313" key="4">
    <source>
        <dbReference type="EMBL" id="KAJ3260663.1"/>
    </source>
</evidence>
<dbReference type="InterPro" id="IPR035974">
    <property type="entry name" value="Rap/Ran-GAP_sf"/>
</dbReference>
<evidence type="ECO:0000256" key="1">
    <source>
        <dbReference type="ARBA" id="ARBA00022468"/>
    </source>
</evidence>
<dbReference type="GO" id="GO:0005096">
    <property type="term" value="F:GTPase activator activity"/>
    <property type="evidence" value="ECO:0007669"/>
    <property type="project" value="UniProtKB-KW"/>
</dbReference>
<evidence type="ECO:0000256" key="2">
    <source>
        <dbReference type="SAM" id="MobiDB-lite"/>
    </source>
</evidence>
<dbReference type="Pfam" id="PF02145">
    <property type="entry name" value="Rap_GAP"/>
    <property type="match status" value="1"/>
</dbReference>
<dbReference type="GO" id="GO:0005737">
    <property type="term" value="C:cytoplasm"/>
    <property type="evidence" value="ECO:0007669"/>
    <property type="project" value="TreeGrafter"/>
</dbReference>
<gene>
    <name evidence="4" type="primary">RALGAPA2_1</name>
    <name evidence="5" type="synonym">RALGAPA2_2</name>
    <name evidence="4" type="ORF">HK103_000273</name>
    <name evidence="5" type="ORF">HK103_000295</name>
</gene>
<feature type="region of interest" description="Disordered" evidence="2">
    <location>
        <begin position="272"/>
        <end position="295"/>
    </location>
</feature>
<dbReference type="InterPro" id="IPR027107">
    <property type="entry name" value="Tuberin/Ral-act_asu"/>
</dbReference>
<dbReference type="InterPro" id="IPR000331">
    <property type="entry name" value="Rap/Ran_GAP_dom"/>
</dbReference>
<dbReference type="EMBL" id="JADGKB010000010">
    <property type="protein sequence ID" value="KAJ3260663.1"/>
    <property type="molecule type" value="Genomic_DNA"/>
</dbReference>
<proteinExistence type="predicted"/>
<organism evidence="4 6">
    <name type="scientific">Boothiomyces macroporosus</name>
    <dbReference type="NCBI Taxonomy" id="261099"/>
    <lineage>
        <taxon>Eukaryota</taxon>
        <taxon>Fungi</taxon>
        <taxon>Fungi incertae sedis</taxon>
        <taxon>Chytridiomycota</taxon>
        <taxon>Chytridiomycota incertae sedis</taxon>
        <taxon>Chytridiomycetes</taxon>
        <taxon>Rhizophydiales</taxon>
        <taxon>Terramycetaceae</taxon>
        <taxon>Boothiomyces</taxon>
    </lineage>
</organism>
<dbReference type="PANTHER" id="PTHR10063:SF11">
    <property type="entry name" value="RHO GTPASE-ACTIVATING PROTEIN CG5521-RELATED"/>
    <property type="match status" value="1"/>
</dbReference>
<dbReference type="PROSITE" id="PS50085">
    <property type="entry name" value="RAPGAP"/>
    <property type="match status" value="1"/>
</dbReference>
<protein>
    <submittedName>
        <fullName evidence="4">Ral GTPase-activating protein subunit alpha-2</fullName>
    </submittedName>
</protein>
<keyword evidence="6" id="KW-1185">Reference proteome</keyword>
<feature type="domain" description="Rap-GAP" evidence="3">
    <location>
        <begin position="405"/>
        <end position="635"/>
    </location>
</feature>
<comment type="caution">
    <text evidence="4">The sequence shown here is derived from an EMBL/GenBank/DDBJ whole genome shotgun (WGS) entry which is preliminary data.</text>
</comment>
<accession>A0AAD5UKL6</accession>
<feature type="compositionally biased region" description="Low complexity" evidence="2">
    <location>
        <begin position="274"/>
        <end position="295"/>
    </location>
</feature>
<evidence type="ECO:0000313" key="6">
    <source>
        <dbReference type="Proteomes" id="UP001210925"/>
    </source>
</evidence>
<keyword evidence="1" id="KW-0343">GTPase activation</keyword>
<reference evidence="4" key="1">
    <citation type="submission" date="2020-05" db="EMBL/GenBank/DDBJ databases">
        <title>Phylogenomic resolution of chytrid fungi.</title>
        <authorList>
            <person name="Stajich J.E."/>
            <person name="Amses K."/>
            <person name="Simmons R."/>
            <person name="Seto K."/>
            <person name="Myers J."/>
            <person name="Bonds A."/>
            <person name="Quandt C.A."/>
            <person name="Barry K."/>
            <person name="Liu P."/>
            <person name="Grigoriev I."/>
            <person name="Longcore J.E."/>
            <person name="James T.Y."/>
        </authorList>
    </citation>
    <scope>NUCLEOTIDE SEQUENCE</scope>
    <source>
        <strain evidence="4">PLAUS21</strain>
    </source>
</reference>
<dbReference type="Proteomes" id="UP001210925">
    <property type="component" value="Unassembled WGS sequence"/>
</dbReference>
<evidence type="ECO:0000313" key="5">
    <source>
        <dbReference type="EMBL" id="KAJ3260685.1"/>
    </source>
</evidence>
<dbReference type="FunFam" id="3.40.50.11210:FF:000001">
    <property type="entry name" value="Ral GTPase-activating protein subunit alpha-1 isoform 1"/>
    <property type="match status" value="1"/>
</dbReference>
<sequence>MAALILPALLEEVPDVVLRSVFAILGSLLTYEKHYQKSLPNLPEDDRESIVYSPNAQFLLTWETNMLIIDRLVWGISEHLQYDDRRRKISDVITCVSIVSNLLKTLLELLMTFPSNLVSNPNISLRISEVIEETIHHATIGMDPNSSENSDLTEAELNEVIKGYQVLKESAINVLIHLTHHLDNFSPMHGAAVINSDLVETDADENVDGNNIQYLSIKSGTIVTLIDMPATNKVRLILRNAAGKFAWDMKSFHHSIDEVEGEHKCAIHPTLVPKKSTSESSKIDTSSSRSSFDSGSDMLETLLMRISKNNPECLYPDPPSPEVEFHKMIMKHVEQECLSLEQEARLSQIRRSVGQKENLGLKTETSAVFENARLLLAHFGQLNFDHLKNGEVHLLTKSVNLTRDLRGLDRKFSREVAKFAIIYVGPDQEDEMSIFKNEAGSIEYDEFVKSLGWEINLAEHTGYTGGLDSNLVKGGICTYYCTSTVEMVFHDVTKMRIDKEDLKQVKKKRHIGNDHVHIVWNENRRDYKYDTIGGDFGNAQIIVTPLPNGLYAIDTYRDDQVQSFGPLQSRNMITKECLGPLVRKTAIQAYRAALSVDVTPGMETHPFTLRKQTISLIASRHKANPNTYEKFLTSILGNEHIIVEEPPAV</sequence>
<dbReference type="SUPFAM" id="SSF111347">
    <property type="entry name" value="Rap/Ran-GAP"/>
    <property type="match status" value="1"/>
</dbReference>
<dbReference type="PANTHER" id="PTHR10063">
    <property type="entry name" value="TUBERIN"/>
    <property type="match status" value="1"/>
</dbReference>